<name>A0ABV8ABW9_9DEIO</name>
<dbReference type="Gene3D" id="3.30.420.10">
    <property type="entry name" value="Ribonuclease H-like superfamily/Ribonuclease H"/>
    <property type="match status" value="1"/>
</dbReference>
<dbReference type="InterPro" id="IPR036397">
    <property type="entry name" value="RNaseH_sf"/>
</dbReference>
<sequence>MALRIARAAYPGREVNLWFEDEGRAGLKPLLKRLWALRGERPTINQIRKYQWLYTYIFVEPKTGNCDFMLLPTVNIAWMSEALAKFVERIDPLGKKIIVLVVDQAGWHMSKKLKVPGNILIVPQPAYTPELSPVEPMVKKLHAPLCNKLITKISEVRDLVATECRRLEGSK</sequence>
<evidence type="ECO:0000313" key="2">
    <source>
        <dbReference type="EMBL" id="MFC3863229.1"/>
    </source>
</evidence>
<gene>
    <name evidence="2" type="ORF">ACFOPQ_20925</name>
</gene>
<protein>
    <submittedName>
        <fullName evidence="2">Transposase</fullName>
    </submittedName>
</protein>
<accession>A0ABV8ABW9</accession>
<feature type="non-terminal residue" evidence="2">
    <location>
        <position position="171"/>
    </location>
</feature>
<keyword evidence="3" id="KW-1185">Reference proteome</keyword>
<dbReference type="EMBL" id="JBHRZF010000244">
    <property type="protein sequence ID" value="MFC3863229.1"/>
    <property type="molecule type" value="Genomic_DNA"/>
</dbReference>
<reference evidence="3" key="1">
    <citation type="journal article" date="2019" name="Int. J. Syst. Evol. Microbiol.">
        <title>The Global Catalogue of Microorganisms (GCM) 10K type strain sequencing project: providing services to taxonomists for standard genome sequencing and annotation.</title>
        <authorList>
            <consortium name="The Broad Institute Genomics Platform"/>
            <consortium name="The Broad Institute Genome Sequencing Center for Infectious Disease"/>
            <person name="Wu L."/>
            <person name="Ma J."/>
        </authorList>
    </citation>
    <scope>NUCLEOTIDE SEQUENCE [LARGE SCALE GENOMIC DNA]</scope>
    <source>
        <strain evidence="3">CCTCC AB 2013263</strain>
    </source>
</reference>
<dbReference type="Proteomes" id="UP001595748">
    <property type="component" value="Unassembled WGS sequence"/>
</dbReference>
<evidence type="ECO:0000313" key="3">
    <source>
        <dbReference type="Proteomes" id="UP001595748"/>
    </source>
</evidence>
<dbReference type="InterPro" id="IPR038717">
    <property type="entry name" value="Tc1-like_DDE_dom"/>
</dbReference>
<dbReference type="Pfam" id="PF13358">
    <property type="entry name" value="DDE_3"/>
    <property type="match status" value="1"/>
</dbReference>
<comment type="caution">
    <text evidence="2">The sequence shown here is derived from an EMBL/GenBank/DDBJ whole genome shotgun (WGS) entry which is preliminary data.</text>
</comment>
<feature type="domain" description="Tc1-like transposase DDE" evidence="1">
    <location>
        <begin position="17"/>
        <end position="152"/>
    </location>
</feature>
<proteinExistence type="predicted"/>
<organism evidence="2 3">
    <name type="scientific">Deinococcus antarcticus</name>
    <dbReference type="NCBI Taxonomy" id="1298767"/>
    <lineage>
        <taxon>Bacteria</taxon>
        <taxon>Thermotogati</taxon>
        <taxon>Deinococcota</taxon>
        <taxon>Deinococci</taxon>
        <taxon>Deinococcales</taxon>
        <taxon>Deinococcaceae</taxon>
        <taxon>Deinococcus</taxon>
    </lineage>
</organism>
<evidence type="ECO:0000259" key="1">
    <source>
        <dbReference type="Pfam" id="PF13358"/>
    </source>
</evidence>
<dbReference type="RefSeq" id="WP_380081161.1">
    <property type="nucleotide sequence ID" value="NZ_JBHRZF010000244.1"/>
</dbReference>